<feature type="chain" id="PRO_5011796376" evidence="1">
    <location>
        <begin position="21"/>
        <end position="415"/>
    </location>
</feature>
<dbReference type="PROSITE" id="PS51257">
    <property type="entry name" value="PROKAR_LIPOPROTEIN"/>
    <property type="match status" value="1"/>
</dbReference>
<dbReference type="PIRSF" id="PIRSF033909">
    <property type="entry name" value="UCP033909"/>
    <property type="match status" value="1"/>
</dbReference>
<dbReference type="PANTHER" id="PTHR36513">
    <property type="entry name" value="ABC TRANSMEMBRANE TYPE-1 DOMAIN-CONTAINING PROTEIN"/>
    <property type="match status" value="1"/>
</dbReference>
<proteinExistence type="predicted"/>
<dbReference type="EMBL" id="FOSN01000011">
    <property type="protein sequence ID" value="SFK59760.1"/>
    <property type="molecule type" value="Genomic_DNA"/>
</dbReference>
<dbReference type="Proteomes" id="UP000198755">
    <property type="component" value="Unassembled WGS sequence"/>
</dbReference>
<dbReference type="SUPFAM" id="SSF53474">
    <property type="entry name" value="alpha/beta-Hydrolases"/>
    <property type="match status" value="1"/>
</dbReference>
<feature type="signal peptide" evidence="1">
    <location>
        <begin position="1"/>
        <end position="20"/>
    </location>
</feature>
<dbReference type="AlphaFoldDB" id="A0A1I4AU44"/>
<evidence type="ECO:0000313" key="2">
    <source>
        <dbReference type="EMBL" id="SFK59760.1"/>
    </source>
</evidence>
<keyword evidence="3" id="KW-1185">Reference proteome</keyword>
<keyword evidence="1" id="KW-0732">Signal</keyword>
<dbReference type="InterPro" id="IPR029058">
    <property type="entry name" value="AB_hydrolase_fold"/>
</dbReference>
<dbReference type="Gene3D" id="3.40.50.1820">
    <property type="entry name" value="alpha/beta hydrolase"/>
    <property type="match status" value="1"/>
</dbReference>
<evidence type="ECO:0000313" key="3">
    <source>
        <dbReference type="Proteomes" id="UP000198755"/>
    </source>
</evidence>
<name>A0A1I4AU44_9HYPH</name>
<dbReference type="PANTHER" id="PTHR36513:SF1">
    <property type="entry name" value="TRANSMEMBRANE PROTEIN"/>
    <property type="match status" value="1"/>
</dbReference>
<sequence>MATKHLRTLSLLIVAALALAGCSSVKGFLVPIPADYDAPGTSHVEMVVATTRTKAASPAVMFSGGRASEPSFADMIVSIPPDANRKIGQVQWPQHLPGNPAVDFVTLKADIVDKSTAIGAFSRLLRQARKKEALVFVHGFNQRYEDAVYRFAQILHDSGADADVAPVLFTWPSKGSISSYLYDRDSNNYSRDALESLLRSLAKDPQVEKISILAHSMGNWVTLEALRQMAIRDGRVAAKIKLVLLADADVDVGIASQQIATLGPNRPHIVLFVSEDDRALAAARDLWQAPRLGAIDPNVEPYKGKLEQEKLSVINMTHLPSHDEFNHGKFAEDPRVVELIGRSLASGQTLTDSRVSLGETIMRTTGGAASSIGHAAGLAISAPIAIIDPETRDQFGDQLDEFGRSVEQIGPGSFH</sequence>
<reference evidence="2 3" key="1">
    <citation type="submission" date="2016-10" db="EMBL/GenBank/DDBJ databases">
        <authorList>
            <person name="de Groot N.N."/>
        </authorList>
    </citation>
    <scope>NUCLEOTIDE SEQUENCE [LARGE SCALE GENOMIC DNA]</scope>
    <source>
        <strain evidence="2 3">NE2</strain>
    </source>
</reference>
<protein>
    <submittedName>
        <fullName evidence="2">Esterase/lipase superfamily enzyme</fullName>
    </submittedName>
</protein>
<gene>
    <name evidence="2" type="ORF">SAMN05444581_111117</name>
</gene>
<dbReference type="OrthoDB" id="9797755at2"/>
<dbReference type="InterPro" id="IPR014586">
    <property type="entry name" value="UCP033909"/>
</dbReference>
<dbReference type="Pfam" id="PF05990">
    <property type="entry name" value="DUF900"/>
    <property type="match status" value="1"/>
</dbReference>
<accession>A0A1I4AU44</accession>
<dbReference type="STRING" id="1612308.SAMN05444581_111117"/>
<dbReference type="InterPro" id="IPR010297">
    <property type="entry name" value="DUF900_hydrolase"/>
</dbReference>
<organism evidence="2 3">
    <name type="scientific">Methylocapsa palsarum</name>
    <dbReference type="NCBI Taxonomy" id="1612308"/>
    <lineage>
        <taxon>Bacteria</taxon>
        <taxon>Pseudomonadati</taxon>
        <taxon>Pseudomonadota</taxon>
        <taxon>Alphaproteobacteria</taxon>
        <taxon>Hyphomicrobiales</taxon>
        <taxon>Beijerinckiaceae</taxon>
        <taxon>Methylocapsa</taxon>
    </lineage>
</organism>
<evidence type="ECO:0000256" key="1">
    <source>
        <dbReference type="SAM" id="SignalP"/>
    </source>
</evidence>